<reference evidence="2" key="2">
    <citation type="submission" date="2021-04" db="EMBL/GenBank/DDBJ databases">
        <title>Complete Genome Sequences of Macrococcus spp. from dog and cattle.</title>
        <authorList>
            <person name="Schwendener S."/>
            <person name="Perreten V."/>
        </authorList>
    </citation>
    <scope>NUCLEOTIDE SEQUENCE</scope>
    <source>
        <strain evidence="2">Epi0143-OL</strain>
    </source>
</reference>
<evidence type="ECO:0000313" key="3">
    <source>
        <dbReference type="Proteomes" id="UP000295735"/>
    </source>
</evidence>
<dbReference type="Proteomes" id="UP001057381">
    <property type="component" value="Chromosome"/>
</dbReference>
<sequence length="89" mass="10587">MANVARIKEEIQKEFNHPSKSLSHVEFNRRGGEVVMTYVYFPDTHDNKDPHLAAHNKDPEWLNIEEMNQLEKFLRDNNLSFNERTDVFI</sequence>
<dbReference type="EMBL" id="CP073809">
    <property type="protein sequence ID" value="UTH14527.1"/>
    <property type="molecule type" value="Genomic_DNA"/>
</dbReference>
<evidence type="ECO:0000313" key="2">
    <source>
        <dbReference type="EMBL" id="UTH14527.1"/>
    </source>
</evidence>
<keyword evidence="3" id="KW-1185">Reference proteome</keyword>
<organism evidence="2 4">
    <name type="scientific">Macrococcus equipercicus</name>
    <dbReference type="NCBI Taxonomy" id="69967"/>
    <lineage>
        <taxon>Bacteria</taxon>
        <taxon>Bacillati</taxon>
        <taxon>Bacillota</taxon>
        <taxon>Bacilli</taxon>
        <taxon>Bacillales</taxon>
        <taxon>Staphylococcaceae</taxon>
        <taxon>Macrococcus</taxon>
    </lineage>
</organism>
<protein>
    <submittedName>
        <fullName evidence="2">Uncharacterized protein</fullName>
    </submittedName>
</protein>
<dbReference type="KEGG" id="mequ:KFV11_03975"/>
<name>A0A9Q9BXP3_9STAP</name>
<proteinExistence type="predicted"/>
<reference evidence="1 3" key="1">
    <citation type="submission" date="2019-09" db="EMBL/GenBank/DDBJ databases">
        <authorList>
            <person name="Mazhar S."/>
            <person name="Altermann E."/>
            <person name="Hill C."/>
            <person name="Mcauliffe O."/>
        </authorList>
    </citation>
    <scope>NUCLEOTIDE SEQUENCE [LARGE SCALE GENOMIC DNA]</scope>
    <source>
        <strain evidence="1 3">ATCC 51831</strain>
    </source>
</reference>
<dbReference type="EMBL" id="SCWC02000001">
    <property type="protein sequence ID" value="KAA1042661.1"/>
    <property type="molecule type" value="Genomic_DNA"/>
</dbReference>
<dbReference type="Proteomes" id="UP000295735">
    <property type="component" value="Unassembled WGS sequence"/>
</dbReference>
<accession>A0A9Q9BXP3</accession>
<dbReference type="OrthoDB" id="2407951at2"/>
<dbReference type="AlphaFoldDB" id="A0A9Q9BXP3"/>
<gene>
    <name evidence="1" type="ORF">ERX35_001920</name>
    <name evidence="2" type="ORF">KFV11_03975</name>
</gene>
<evidence type="ECO:0000313" key="4">
    <source>
        <dbReference type="Proteomes" id="UP001057381"/>
    </source>
</evidence>
<dbReference type="RefSeq" id="WP_149458212.1">
    <property type="nucleotide sequence ID" value="NZ_CP073809.1"/>
</dbReference>
<evidence type="ECO:0000313" key="1">
    <source>
        <dbReference type="EMBL" id="KAA1042661.1"/>
    </source>
</evidence>